<feature type="transmembrane region" description="Helical" evidence="1">
    <location>
        <begin position="21"/>
        <end position="39"/>
    </location>
</feature>
<gene>
    <name evidence="2" type="primary">GR64</name>
</gene>
<feature type="non-terminal residue" evidence="2">
    <location>
        <position position="80"/>
    </location>
</feature>
<accession>A0A0S1TRJ0</accession>
<keyword evidence="1" id="KW-0812">Transmembrane</keyword>
<evidence type="ECO:0000313" key="2">
    <source>
        <dbReference type="EMBL" id="ALM26264.1"/>
    </source>
</evidence>
<evidence type="ECO:0000256" key="1">
    <source>
        <dbReference type="SAM" id="Phobius"/>
    </source>
</evidence>
<dbReference type="EMBL" id="KR674141">
    <property type="protein sequence ID" value="ALM26264.1"/>
    <property type="molecule type" value="mRNA"/>
</dbReference>
<reference evidence="2" key="1">
    <citation type="journal article" date="2016" name="PLoS ONE">
        <title>Identification of Putative Chemosensory Receptor Genes from the Athetis dissimilis Antennal Transcriptome.</title>
        <authorList>
            <person name="Dong J."/>
            <person name="Song Y."/>
            <person name="Li W."/>
            <person name="Shi J."/>
            <person name="Wang Z."/>
        </authorList>
    </citation>
    <scope>NUCLEOTIDE SEQUENCE</scope>
    <source>
        <tissue evidence="2">Antenna</tissue>
    </source>
</reference>
<dbReference type="AlphaFoldDB" id="A0A0S1TRJ0"/>
<protein>
    <submittedName>
        <fullName evidence="2">Gustatory receptor 64</fullName>
    </submittedName>
</protein>
<organism evidence="2">
    <name type="scientific">Athetis dissimilis</name>
    <name type="common">Moth</name>
    <name type="synonym">Proxenus dissimilis</name>
    <dbReference type="NCBI Taxonomy" id="1737331"/>
    <lineage>
        <taxon>Eukaryota</taxon>
        <taxon>Metazoa</taxon>
        <taxon>Ecdysozoa</taxon>
        <taxon>Arthropoda</taxon>
        <taxon>Hexapoda</taxon>
        <taxon>Insecta</taxon>
        <taxon>Pterygota</taxon>
        <taxon>Neoptera</taxon>
        <taxon>Endopterygota</taxon>
        <taxon>Lepidoptera</taxon>
        <taxon>Glossata</taxon>
        <taxon>Ditrysia</taxon>
        <taxon>Noctuoidea</taxon>
        <taxon>Noctuidae</taxon>
        <taxon>Noctuinae</taxon>
        <taxon>Athetis</taxon>
    </lineage>
</organism>
<feature type="transmembrane region" description="Helical" evidence="1">
    <location>
        <begin position="59"/>
        <end position="79"/>
    </location>
</feature>
<keyword evidence="1" id="KW-1133">Transmembrane helix</keyword>
<proteinExistence type="evidence at transcript level"/>
<sequence>QYISFSPKYRIKNNCITPNGYIFNFFSMMGALLFVSLYVYRTYMAFFYRDDLELPKFMIVTYFIDCVFYCIGFVINFVVG</sequence>
<name>A0A0S1TRJ0_ATHDI</name>
<feature type="non-terminal residue" evidence="2">
    <location>
        <position position="1"/>
    </location>
</feature>
<keyword evidence="1" id="KW-0472">Membrane</keyword>
<keyword evidence="2" id="KW-0675">Receptor</keyword>